<keyword evidence="2" id="KW-1003">Cell membrane</keyword>
<dbReference type="RefSeq" id="WP_186905156.1">
    <property type="nucleotide sequence ID" value="NZ_JACOGD010000013.1"/>
</dbReference>
<keyword evidence="3 6" id="KW-0812">Transmembrane</keyword>
<evidence type="ECO:0000259" key="7">
    <source>
        <dbReference type="Pfam" id="PF02687"/>
    </source>
</evidence>
<dbReference type="InterPro" id="IPR050250">
    <property type="entry name" value="Macrolide_Exporter_MacB"/>
</dbReference>
<keyword evidence="5 6" id="KW-0472">Membrane</keyword>
<feature type="transmembrane region" description="Helical" evidence="6">
    <location>
        <begin position="313"/>
        <end position="335"/>
    </location>
</feature>
<dbReference type="Proteomes" id="UP000654304">
    <property type="component" value="Unassembled WGS sequence"/>
</dbReference>
<proteinExistence type="predicted"/>
<gene>
    <name evidence="9" type="ORF">H8K43_18095</name>
</gene>
<evidence type="ECO:0000256" key="1">
    <source>
        <dbReference type="ARBA" id="ARBA00004651"/>
    </source>
</evidence>
<evidence type="ECO:0000256" key="4">
    <source>
        <dbReference type="ARBA" id="ARBA00022989"/>
    </source>
</evidence>
<dbReference type="Pfam" id="PF02687">
    <property type="entry name" value="FtsX"/>
    <property type="match status" value="1"/>
</dbReference>
<keyword evidence="4 6" id="KW-1133">Transmembrane helix</keyword>
<evidence type="ECO:0000256" key="3">
    <source>
        <dbReference type="ARBA" id="ARBA00022692"/>
    </source>
</evidence>
<protein>
    <submittedName>
        <fullName evidence="9">ABC transporter permease</fullName>
    </submittedName>
</protein>
<evidence type="ECO:0000256" key="5">
    <source>
        <dbReference type="ARBA" id="ARBA00023136"/>
    </source>
</evidence>
<comment type="subcellular location">
    <subcellularLocation>
        <location evidence="1">Cell membrane</location>
        <topology evidence="1">Multi-pass membrane protein</topology>
    </subcellularLocation>
</comment>
<feature type="transmembrane region" description="Helical" evidence="6">
    <location>
        <begin position="403"/>
        <end position="423"/>
    </location>
</feature>
<accession>A0ABR7AAA6</accession>
<comment type="caution">
    <text evidence="9">The sequence shown here is derived from an EMBL/GenBank/DDBJ whole genome shotgun (WGS) entry which is preliminary data.</text>
</comment>
<dbReference type="PANTHER" id="PTHR30572:SF18">
    <property type="entry name" value="ABC-TYPE MACROLIDE FAMILY EXPORT SYSTEM PERMEASE COMPONENT 2"/>
    <property type="match status" value="1"/>
</dbReference>
<evidence type="ECO:0000256" key="6">
    <source>
        <dbReference type="SAM" id="Phobius"/>
    </source>
</evidence>
<sequence>MFSYYLWLGFRSLRRHPWLTGLMILILSVGVAASMSTLTILHVMSADPIPSKSQRLFIPVLDNGPAEDYTPGDKPREKQMSYQDVNNLLHSPIGQRRVGLYGIDAVIEMPRRDLGVLEINGMAASRDFFGMLDVPFLFGSSWSEQDDKEGRDVVVLSRTIAEKMFGKVNPVGSQVTMWGRSYQVSGVMDNWRSEPKFYRYNGRGAAFNAEEQFIVPFYSAMRNETPHAGNMSCTGKRDPGWQALLRSECLWLTFWFEVSDAAERKQVQAYLDGYVSEQQKIGRFPRHAANSLFNVPEWLVEVKLVGDDDKLSAWLAAGFLLLCLVNTIGLLLAKFSSRAAEIGVRRALGASRRDIFFQVLIESGVIGLVGALSGMLLSLLFLKLIALQAGYLRAVAHMDWRMLLLTLLMSIAAALLAGLLPTWRACQISPALQLKSQ</sequence>
<dbReference type="InterPro" id="IPR025857">
    <property type="entry name" value="MacB_PCD"/>
</dbReference>
<evidence type="ECO:0000256" key="2">
    <source>
        <dbReference type="ARBA" id="ARBA00022475"/>
    </source>
</evidence>
<keyword evidence="10" id="KW-1185">Reference proteome</keyword>
<organism evidence="9 10">
    <name type="scientific">Undibacterium curvum</name>
    <dbReference type="NCBI Taxonomy" id="2762294"/>
    <lineage>
        <taxon>Bacteria</taxon>
        <taxon>Pseudomonadati</taxon>
        <taxon>Pseudomonadota</taxon>
        <taxon>Betaproteobacteria</taxon>
        <taxon>Burkholderiales</taxon>
        <taxon>Oxalobacteraceae</taxon>
        <taxon>Undibacterium</taxon>
    </lineage>
</organism>
<dbReference type="PANTHER" id="PTHR30572">
    <property type="entry name" value="MEMBRANE COMPONENT OF TRANSPORTER-RELATED"/>
    <property type="match status" value="1"/>
</dbReference>
<reference evidence="9 10" key="1">
    <citation type="submission" date="2020-08" db="EMBL/GenBank/DDBJ databases">
        <title>Novel species isolated from subtropical streams in China.</title>
        <authorList>
            <person name="Lu H."/>
        </authorList>
    </citation>
    <scope>NUCLEOTIDE SEQUENCE [LARGE SCALE GENOMIC DNA]</scope>
    <source>
        <strain evidence="9 10">CY22W</strain>
    </source>
</reference>
<dbReference type="Pfam" id="PF12704">
    <property type="entry name" value="MacB_PCD"/>
    <property type="match status" value="1"/>
</dbReference>
<evidence type="ECO:0000313" key="10">
    <source>
        <dbReference type="Proteomes" id="UP000654304"/>
    </source>
</evidence>
<evidence type="ECO:0000313" key="9">
    <source>
        <dbReference type="EMBL" id="MBC3933597.1"/>
    </source>
</evidence>
<feature type="transmembrane region" description="Helical" evidence="6">
    <location>
        <begin position="20"/>
        <end position="44"/>
    </location>
</feature>
<feature type="domain" description="MacB-like periplasmic core" evidence="8">
    <location>
        <begin position="20"/>
        <end position="272"/>
    </location>
</feature>
<dbReference type="EMBL" id="JACOGD010000013">
    <property type="protein sequence ID" value="MBC3933597.1"/>
    <property type="molecule type" value="Genomic_DNA"/>
</dbReference>
<feature type="domain" description="ABC3 transporter permease C-terminal" evidence="7">
    <location>
        <begin position="316"/>
        <end position="430"/>
    </location>
</feature>
<name>A0ABR7AAA6_9BURK</name>
<feature type="transmembrane region" description="Helical" evidence="6">
    <location>
        <begin position="355"/>
        <end position="382"/>
    </location>
</feature>
<evidence type="ECO:0000259" key="8">
    <source>
        <dbReference type="Pfam" id="PF12704"/>
    </source>
</evidence>
<dbReference type="InterPro" id="IPR003838">
    <property type="entry name" value="ABC3_permease_C"/>
</dbReference>